<comment type="caution">
    <text evidence="3">The sequence shown here is derived from an EMBL/GenBank/DDBJ whole genome shotgun (WGS) entry which is preliminary data.</text>
</comment>
<dbReference type="Gene3D" id="2.40.128.690">
    <property type="entry name" value="YycH protein, domain 3-like"/>
    <property type="match status" value="1"/>
</dbReference>
<dbReference type="PATRIC" id="fig|1423740.3.peg.1056"/>
<dbReference type="EMBL" id="AZFH01000022">
    <property type="protein sequence ID" value="KRL82298.1"/>
    <property type="molecule type" value="Genomic_DNA"/>
</dbReference>
<feature type="domain" description="Regulatory protein YycH-like" evidence="2">
    <location>
        <begin position="44"/>
        <end position="260"/>
    </location>
</feature>
<reference evidence="3 4" key="1">
    <citation type="journal article" date="2015" name="Genome Announc.">
        <title>Expanding the biotechnology potential of lactobacilli through comparative genomics of 213 strains and associated genera.</title>
        <authorList>
            <person name="Sun Z."/>
            <person name="Harris H.M."/>
            <person name="McCann A."/>
            <person name="Guo C."/>
            <person name="Argimon S."/>
            <person name="Zhang W."/>
            <person name="Yang X."/>
            <person name="Jeffery I.B."/>
            <person name="Cooney J.C."/>
            <person name="Kagawa T.F."/>
            <person name="Liu W."/>
            <person name="Song Y."/>
            <person name="Salvetti E."/>
            <person name="Wrobel A."/>
            <person name="Rasinkangas P."/>
            <person name="Parkhill J."/>
            <person name="Rea M.C."/>
            <person name="O'Sullivan O."/>
            <person name="Ritari J."/>
            <person name="Douillard F.P."/>
            <person name="Paul Ross R."/>
            <person name="Yang R."/>
            <person name="Briner A.E."/>
            <person name="Felis G.E."/>
            <person name="de Vos W.M."/>
            <person name="Barrangou R."/>
            <person name="Klaenhammer T.R."/>
            <person name="Caufield P.W."/>
            <person name="Cui Y."/>
            <person name="Zhang H."/>
            <person name="O'Toole P.W."/>
        </authorList>
    </citation>
    <scope>NUCLEOTIDE SEQUENCE [LARGE SCALE GENOMIC DNA]</scope>
    <source>
        <strain evidence="3 4">DSM 15833</strain>
    </source>
</reference>
<protein>
    <submittedName>
        <fullName evidence="3">YycH family protein</fullName>
    </submittedName>
</protein>
<feature type="transmembrane region" description="Helical" evidence="1">
    <location>
        <begin position="7"/>
        <end position="26"/>
    </location>
</feature>
<evidence type="ECO:0000313" key="4">
    <source>
        <dbReference type="Proteomes" id="UP000051048"/>
    </source>
</evidence>
<accession>A0A0R1TTR9</accession>
<evidence type="ECO:0000259" key="2">
    <source>
        <dbReference type="Pfam" id="PF09648"/>
    </source>
</evidence>
<dbReference type="STRING" id="1423740.FC36_GL000986"/>
<dbReference type="AlphaFoldDB" id="A0A0R1TTR9"/>
<dbReference type="OrthoDB" id="2135943at2"/>
<proteinExistence type="predicted"/>
<gene>
    <name evidence="3" type="ORF">FC36_GL000986</name>
</gene>
<dbReference type="InterPro" id="IPR018604">
    <property type="entry name" value="YycI-like"/>
</dbReference>
<evidence type="ECO:0000313" key="3">
    <source>
        <dbReference type="EMBL" id="KRL82298.1"/>
    </source>
</evidence>
<dbReference type="Pfam" id="PF09648">
    <property type="entry name" value="YycI"/>
    <property type="match status" value="1"/>
</dbReference>
<keyword evidence="1" id="KW-0472">Membrane</keyword>
<dbReference type="Proteomes" id="UP000051048">
    <property type="component" value="Unassembled WGS sequence"/>
</dbReference>
<sequence>MDFRKVIRIFFIAFIILDLFLITSFFKEAGQFSQATTTTEGNSLNSLVKSMRNDQIQMKNLSHKTGTGYYIAAANDDYLRENVNQLEYSNWSYNDNTRRLEVSFATAIKLKSKEQPQKTLDTLVKDKTFVIAGKNYHYDAKLSSAKKIVYTQMVYGMPVHSRNGQLIFTIKNGYVQGYSQGYLSKVQILRQKKTTISELRAFAWLYQYNKVTSNTKLVWDELGYIKLLSVNGNTIYQPGWEFYLKNTTSGSYTSRIINAFTGAVIE</sequence>
<dbReference type="GO" id="GO:0016020">
    <property type="term" value="C:membrane"/>
    <property type="evidence" value="ECO:0007669"/>
    <property type="project" value="InterPro"/>
</dbReference>
<keyword evidence="1" id="KW-0812">Transmembrane</keyword>
<organism evidence="3 4">
    <name type="scientific">Ligilactobacillus equi DSM 15833 = JCM 10991</name>
    <dbReference type="NCBI Taxonomy" id="1423740"/>
    <lineage>
        <taxon>Bacteria</taxon>
        <taxon>Bacillati</taxon>
        <taxon>Bacillota</taxon>
        <taxon>Bacilli</taxon>
        <taxon>Lactobacillales</taxon>
        <taxon>Lactobacillaceae</taxon>
        <taxon>Ligilactobacillus</taxon>
    </lineage>
</organism>
<keyword evidence="1" id="KW-1133">Transmembrane helix</keyword>
<dbReference type="RefSeq" id="WP_025020799.1">
    <property type="nucleotide sequence ID" value="NZ_AZFH01000022.1"/>
</dbReference>
<name>A0A0R1TTR9_9LACO</name>
<evidence type="ECO:0000256" key="1">
    <source>
        <dbReference type="SAM" id="Phobius"/>
    </source>
</evidence>